<protein>
    <submittedName>
        <fullName evidence="1">Uncharacterized protein</fullName>
    </submittedName>
</protein>
<feature type="non-terminal residue" evidence="1">
    <location>
        <position position="1"/>
    </location>
</feature>
<dbReference type="EMBL" id="LR796154">
    <property type="protein sequence ID" value="CAB4122098.1"/>
    <property type="molecule type" value="Genomic_DNA"/>
</dbReference>
<accession>A0A6J5KIX6</accession>
<name>A0A6J5KIX6_9CAUD</name>
<sequence length="26" mass="3122">LNTAQMADYQNQIEYWAGQMGWSWDD</sequence>
<proteinExistence type="predicted"/>
<reference evidence="1" key="1">
    <citation type="submission" date="2020-04" db="EMBL/GenBank/DDBJ databases">
        <authorList>
            <person name="Chiriac C."/>
            <person name="Salcher M."/>
            <person name="Ghai R."/>
            <person name="Kavagutti S V."/>
        </authorList>
    </citation>
    <scope>NUCLEOTIDE SEQUENCE</scope>
</reference>
<gene>
    <name evidence="1" type="ORF">UFOVP17_58</name>
</gene>
<organism evidence="1">
    <name type="scientific">uncultured Caudovirales phage</name>
    <dbReference type="NCBI Taxonomy" id="2100421"/>
    <lineage>
        <taxon>Viruses</taxon>
        <taxon>Duplodnaviria</taxon>
        <taxon>Heunggongvirae</taxon>
        <taxon>Uroviricota</taxon>
        <taxon>Caudoviricetes</taxon>
        <taxon>Peduoviridae</taxon>
        <taxon>Maltschvirus</taxon>
        <taxon>Maltschvirus maltsch</taxon>
    </lineage>
</organism>
<evidence type="ECO:0000313" key="1">
    <source>
        <dbReference type="EMBL" id="CAB4122098.1"/>
    </source>
</evidence>